<comment type="catalytic activity">
    <reaction evidence="2">
        <text>2 GTP = 3',3'-c-di-GMP + 2 diphosphate</text>
        <dbReference type="Rhea" id="RHEA:24898"/>
        <dbReference type="ChEBI" id="CHEBI:33019"/>
        <dbReference type="ChEBI" id="CHEBI:37565"/>
        <dbReference type="ChEBI" id="CHEBI:58805"/>
        <dbReference type="EC" id="2.7.7.65"/>
    </reaction>
</comment>
<dbReference type="SMART" id="SM00267">
    <property type="entry name" value="GGDEF"/>
    <property type="match status" value="1"/>
</dbReference>
<dbReference type="CDD" id="cd01949">
    <property type="entry name" value="GGDEF"/>
    <property type="match status" value="1"/>
</dbReference>
<dbReference type="Gene3D" id="3.30.70.270">
    <property type="match status" value="1"/>
</dbReference>
<dbReference type="EMBL" id="SSOD01000003">
    <property type="protein sequence ID" value="THF63274.1"/>
    <property type="molecule type" value="Genomic_DNA"/>
</dbReference>
<evidence type="ECO:0000259" key="4">
    <source>
        <dbReference type="PROSITE" id="PS50887"/>
    </source>
</evidence>
<feature type="transmembrane region" description="Helical" evidence="3">
    <location>
        <begin position="152"/>
        <end position="178"/>
    </location>
</feature>
<dbReference type="InterPro" id="IPR050469">
    <property type="entry name" value="Diguanylate_Cyclase"/>
</dbReference>
<dbReference type="FunFam" id="3.30.70.270:FF:000001">
    <property type="entry name" value="Diguanylate cyclase domain protein"/>
    <property type="match status" value="1"/>
</dbReference>
<feature type="transmembrane region" description="Helical" evidence="3">
    <location>
        <begin position="36"/>
        <end position="57"/>
    </location>
</feature>
<organism evidence="5 6">
    <name type="scientific">Pseudothauera rhizosphaerae</name>
    <dbReference type="NCBI Taxonomy" id="2565932"/>
    <lineage>
        <taxon>Bacteria</taxon>
        <taxon>Pseudomonadati</taxon>
        <taxon>Pseudomonadota</taxon>
        <taxon>Betaproteobacteria</taxon>
        <taxon>Rhodocyclales</taxon>
        <taxon>Zoogloeaceae</taxon>
        <taxon>Pseudothauera</taxon>
    </lineage>
</organism>
<evidence type="ECO:0000313" key="5">
    <source>
        <dbReference type="EMBL" id="THF63274.1"/>
    </source>
</evidence>
<evidence type="ECO:0000256" key="1">
    <source>
        <dbReference type="ARBA" id="ARBA00012528"/>
    </source>
</evidence>
<proteinExistence type="predicted"/>
<feature type="transmembrane region" description="Helical" evidence="3">
    <location>
        <begin position="190"/>
        <end position="213"/>
    </location>
</feature>
<keyword evidence="6" id="KW-1185">Reference proteome</keyword>
<evidence type="ECO:0000313" key="6">
    <source>
        <dbReference type="Proteomes" id="UP000307956"/>
    </source>
</evidence>
<feature type="transmembrane region" description="Helical" evidence="3">
    <location>
        <begin position="118"/>
        <end position="140"/>
    </location>
</feature>
<accession>A0A4S4AU40</accession>
<dbReference type="GO" id="GO:0005886">
    <property type="term" value="C:plasma membrane"/>
    <property type="evidence" value="ECO:0007669"/>
    <property type="project" value="TreeGrafter"/>
</dbReference>
<dbReference type="Proteomes" id="UP000307956">
    <property type="component" value="Unassembled WGS sequence"/>
</dbReference>
<dbReference type="EC" id="2.7.7.65" evidence="1"/>
<dbReference type="PANTHER" id="PTHR45138">
    <property type="entry name" value="REGULATORY COMPONENTS OF SENSORY TRANSDUCTION SYSTEM"/>
    <property type="match status" value="1"/>
</dbReference>
<feature type="transmembrane region" description="Helical" evidence="3">
    <location>
        <begin position="6"/>
        <end position="29"/>
    </location>
</feature>
<feature type="transmembrane region" description="Helical" evidence="3">
    <location>
        <begin position="63"/>
        <end position="84"/>
    </location>
</feature>
<protein>
    <recommendedName>
        <fullName evidence="1">diguanylate cyclase</fullName>
        <ecNumber evidence="1">2.7.7.65</ecNumber>
    </recommendedName>
</protein>
<keyword evidence="3" id="KW-0472">Membrane</keyword>
<feature type="domain" description="GGDEF" evidence="4">
    <location>
        <begin position="254"/>
        <end position="388"/>
    </location>
</feature>
<dbReference type="NCBIfam" id="TIGR00254">
    <property type="entry name" value="GGDEF"/>
    <property type="match status" value="1"/>
</dbReference>
<dbReference type="GO" id="GO:1902201">
    <property type="term" value="P:negative regulation of bacterial-type flagellum-dependent cell motility"/>
    <property type="evidence" value="ECO:0007669"/>
    <property type="project" value="TreeGrafter"/>
</dbReference>
<dbReference type="AlphaFoldDB" id="A0A4S4AU40"/>
<dbReference type="InterPro" id="IPR043128">
    <property type="entry name" value="Rev_trsase/Diguanyl_cyclase"/>
</dbReference>
<reference evidence="5 6" key="1">
    <citation type="submission" date="2019-04" db="EMBL/GenBank/DDBJ databases">
        <title>Azoarcus rhizosphaerae sp. nov. isolated from rhizosphere of Ficus religiosa.</title>
        <authorList>
            <person name="Lin S.-Y."/>
            <person name="Hameed A."/>
            <person name="Hsu Y.-H."/>
            <person name="Young C.-C."/>
        </authorList>
    </citation>
    <scope>NUCLEOTIDE SEQUENCE [LARGE SCALE GENOMIC DNA]</scope>
    <source>
        <strain evidence="5 6">CC-YHH848</strain>
    </source>
</reference>
<dbReference type="GO" id="GO:0052621">
    <property type="term" value="F:diguanylate cyclase activity"/>
    <property type="evidence" value="ECO:0007669"/>
    <property type="project" value="UniProtKB-EC"/>
</dbReference>
<comment type="caution">
    <text evidence="5">The sequence shown here is derived from an EMBL/GenBank/DDBJ whole genome shotgun (WGS) entry which is preliminary data.</text>
</comment>
<dbReference type="PANTHER" id="PTHR45138:SF9">
    <property type="entry name" value="DIGUANYLATE CYCLASE DGCM-RELATED"/>
    <property type="match status" value="1"/>
</dbReference>
<dbReference type="GO" id="GO:0043709">
    <property type="term" value="P:cell adhesion involved in single-species biofilm formation"/>
    <property type="evidence" value="ECO:0007669"/>
    <property type="project" value="TreeGrafter"/>
</dbReference>
<dbReference type="InterPro" id="IPR000160">
    <property type="entry name" value="GGDEF_dom"/>
</dbReference>
<sequence length="393" mass="41866">MYFDDPTLMFAVTVVGAANAVVLVWGALLGACRQPLLYWAAANGLAALAASMVLILAESGSPWLGPLFNSFFLLGHACWLVGTLHFFGRRVAAGPLAALLILSIVATVWLGVVSPDRALRIFLAASTAAILRLFSAIVLLRFSGTFGRRAVALAVALVMLIDAGVLALHAHIGLAGVVPLITGSEQNDPFILTWITMLLSTAVATPLLMLLALSRLLDDLKRSAHYDSLTGLPNRRGFFERIGPLLEQGRRQGQTGSVLVVDIDRFKHLNDRFGHAMGDEVLCVMGAVLNDVLRGVDTAVRWGGEEFCALLPDTGGSGAYAGAERIRAEFSRRCRAIPALAEVPMSVSIGVASGRWNEVDFDTLQHRADAALYAAKHGGRDRTVLAGAETVAC</sequence>
<evidence type="ECO:0000256" key="2">
    <source>
        <dbReference type="ARBA" id="ARBA00034247"/>
    </source>
</evidence>
<dbReference type="OrthoDB" id="9813903at2"/>
<dbReference type="Pfam" id="PF00990">
    <property type="entry name" value="GGDEF"/>
    <property type="match status" value="1"/>
</dbReference>
<feature type="transmembrane region" description="Helical" evidence="3">
    <location>
        <begin position="91"/>
        <end position="112"/>
    </location>
</feature>
<evidence type="ECO:0000256" key="3">
    <source>
        <dbReference type="SAM" id="Phobius"/>
    </source>
</evidence>
<dbReference type="SUPFAM" id="SSF55073">
    <property type="entry name" value="Nucleotide cyclase"/>
    <property type="match status" value="1"/>
</dbReference>
<keyword evidence="3" id="KW-1133">Transmembrane helix</keyword>
<keyword evidence="3" id="KW-0812">Transmembrane</keyword>
<dbReference type="InterPro" id="IPR029787">
    <property type="entry name" value="Nucleotide_cyclase"/>
</dbReference>
<gene>
    <name evidence="5" type="ORF">E6O51_04180</name>
</gene>
<dbReference type="PROSITE" id="PS50887">
    <property type="entry name" value="GGDEF"/>
    <property type="match status" value="1"/>
</dbReference>
<name>A0A4S4AU40_9RHOO</name>
<dbReference type="RefSeq" id="WP_136383726.1">
    <property type="nucleotide sequence ID" value="NZ_SSOD01000003.1"/>
</dbReference>